<gene>
    <name evidence="1" type="ORF">K1Y72_25340</name>
</gene>
<dbReference type="Proteomes" id="UP000774570">
    <property type="component" value="Unassembled WGS sequence"/>
</dbReference>
<reference evidence="1 2" key="1">
    <citation type="submission" date="2021-07" db="EMBL/GenBank/DDBJ databases">
        <title>Actinomadura sp. PM05-2 isolated from lichen.</title>
        <authorList>
            <person name="Somphong A."/>
            <person name="Phongsopitanun W."/>
            <person name="Tanasupawat S."/>
            <person name="Peongsungnone V."/>
        </authorList>
    </citation>
    <scope>NUCLEOTIDE SEQUENCE [LARGE SCALE GENOMIC DNA]</scope>
    <source>
        <strain evidence="1 2">PM05-2</strain>
    </source>
</reference>
<keyword evidence="2" id="KW-1185">Reference proteome</keyword>
<protein>
    <submittedName>
        <fullName evidence="1">Uncharacterized protein</fullName>
    </submittedName>
</protein>
<dbReference type="EMBL" id="JAIBOA010000018">
    <property type="protein sequence ID" value="MBW8485730.1"/>
    <property type="molecule type" value="Genomic_DNA"/>
</dbReference>
<evidence type="ECO:0000313" key="2">
    <source>
        <dbReference type="Proteomes" id="UP000774570"/>
    </source>
</evidence>
<dbReference type="RefSeq" id="WP_220168972.1">
    <property type="nucleotide sequence ID" value="NZ_JAIBOA010000018.1"/>
</dbReference>
<proteinExistence type="predicted"/>
<evidence type="ECO:0000313" key="1">
    <source>
        <dbReference type="EMBL" id="MBW8485730.1"/>
    </source>
</evidence>
<sequence length="91" mass="10371">MSGPDRREGPWEISFTFNTGYTETFRVRTVPQVLTAFEELFKRTTPPSLDVTRWSSRNAETGQTIREALDARDDHAGNAALERITKGWQTP</sequence>
<name>A0ABS7G0J9_9ACTN</name>
<organism evidence="1 2">
    <name type="scientific">Actinomadura parmotrematis</name>
    <dbReference type="NCBI Taxonomy" id="2864039"/>
    <lineage>
        <taxon>Bacteria</taxon>
        <taxon>Bacillati</taxon>
        <taxon>Actinomycetota</taxon>
        <taxon>Actinomycetes</taxon>
        <taxon>Streptosporangiales</taxon>
        <taxon>Thermomonosporaceae</taxon>
        <taxon>Actinomadura</taxon>
    </lineage>
</organism>
<accession>A0ABS7G0J9</accession>
<comment type="caution">
    <text evidence="1">The sequence shown here is derived from an EMBL/GenBank/DDBJ whole genome shotgun (WGS) entry which is preliminary data.</text>
</comment>